<sequence length="452" mass="49574">MVDAGPGKCHAPWGTKLQGVRHLAVPICPREVKQVVALLPRYPAVAVQWSFSTLEIFVQIRSFVQVKKGVKAGGKSQETRISKHSLAKNPRQPHLDLNMLIARPDNSLDVQEQQFDIEGPLRSWVGKAFTDDFLQYDGVSLMVAVVGCTQLLNYYREHLELMNLDAVMGTRIAEEEEDTTLRDPSSSAVAAALRRLQVGAALVSEAGEARVRKDDPRQYENLWALLQENFWKVRLAVPPLPYPTSHSPGSVLEGLEQLNGRQTDECLKQVASGRGCAVTRGCLLLMGSQIYSGYSLTHQVLFLIAGVQAGCKVHLDTLAAELGVQGGVGGLLARLCSVVLSEAREIAQAGFPEHRHDLFMEQGAVCGLLGYRAFFQEAWVERVLSWQHEAGCYGGHGHQHLSATQHAPAPLDSLYIRGRRDELVMTSGCLAHRSAVALGYLAVFTRHASVDT</sequence>
<dbReference type="InterPro" id="IPR031751">
    <property type="entry name" value="DUF4735"/>
</dbReference>
<dbReference type="EMBL" id="JARAKH010000030">
    <property type="protein sequence ID" value="KAK8386629.1"/>
    <property type="molecule type" value="Genomic_DNA"/>
</dbReference>
<reference evidence="1 2" key="1">
    <citation type="submission" date="2023-03" db="EMBL/GenBank/DDBJ databases">
        <title>High-quality genome of Scylla paramamosain provides insights in environmental adaptation.</title>
        <authorList>
            <person name="Zhang L."/>
        </authorList>
    </citation>
    <scope>NUCLEOTIDE SEQUENCE [LARGE SCALE GENOMIC DNA]</scope>
    <source>
        <strain evidence="1">LZ_2023a</strain>
        <tissue evidence="1">Muscle</tissue>
    </source>
</reference>
<dbReference type="AlphaFoldDB" id="A0AAW0TFZ2"/>
<dbReference type="PANTHER" id="PTHR33539">
    <property type="entry name" value="UPF0764 PROTEIN C16ORF89"/>
    <property type="match status" value="1"/>
</dbReference>
<dbReference type="PANTHER" id="PTHR33539:SF1">
    <property type="entry name" value="UPF0764 PROTEIN C16ORF89"/>
    <property type="match status" value="1"/>
</dbReference>
<accession>A0AAW0TFZ2</accession>
<proteinExistence type="predicted"/>
<organism evidence="1 2">
    <name type="scientific">Scylla paramamosain</name>
    <name type="common">Mud crab</name>
    <dbReference type="NCBI Taxonomy" id="85552"/>
    <lineage>
        <taxon>Eukaryota</taxon>
        <taxon>Metazoa</taxon>
        <taxon>Ecdysozoa</taxon>
        <taxon>Arthropoda</taxon>
        <taxon>Crustacea</taxon>
        <taxon>Multicrustacea</taxon>
        <taxon>Malacostraca</taxon>
        <taxon>Eumalacostraca</taxon>
        <taxon>Eucarida</taxon>
        <taxon>Decapoda</taxon>
        <taxon>Pleocyemata</taxon>
        <taxon>Brachyura</taxon>
        <taxon>Eubrachyura</taxon>
        <taxon>Portunoidea</taxon>
        <taxon>Portunidae</taxon>
        <taxon>Portuninae</taxon>
        <taxon>Scylla</taxon>
    </lineage>
</organism>
<evidence type="ECO:0000313" key="2">
    <source>
        <dbReference type="Proteomes" id="UP001487740"/>
    </source>
</evidence>
<dbReference type="GO" id="GO:0016020">
    <property type="term" value="C:membrane"/>
    <property type="evidence" value="ECO:0007669"/>
    <property type="project" value="TreeGrafter"/>
</dbReference>
<dbReference type="Proteomes" id="UP001487740">
    <property type="component" value="Unassembled WGS sequence"/>
</dbReference>
<protein>
    <submittedName>
        <fullName evidence="1">Uncharacterized protein</fullName>
    </submittedName>
</protein>
<gene>
    <name evidence="1" type="ORF">O3P69_017842</name>
</gene>
<dbReference type="GO" id="GO:0005829">
    <property type="term" value="C:cytosol"/>
    <property type="evidence" value="ECO:0007669"/>
    <property type="project" value="TreeGrafter"/>
</dbReference>
<keyword evidence="2" id="KW-1185">Reference proteome</keyword>
<dbReference type="Pfam" id="PF15882">
    <property type="entry name" value="DUF4735"/>
    <property type="match status" value="1"/>
</dbReference>
<name>A0AAW0TFZ2_SCYPA</name>
<evidence type="ECO:0000313" key="1">
    <source>
        <dbReference type="EMBL" id="KAK8386629.1"/>
    </source>
</evidence>
<comment type="caution">
    <text evidence="1">The sequence shown here is derived from an EMBL/GenBank/DDBJ whole genome shotgun (WGS) entry which is preliminary data.</text>
</comment>